<dbReference type="EMBL" id="MK618715">
    <property type="protein sequence ID" value="QBQ72162.1"/>
    <property type="molecule type" value="Genomic_DNA"/>
</dbReference>
<evidence type="ECO:0000313" key="2">
    <source>
        <dbReference type="Proteomes" id="UP000307326"/>
    </source>
</evidence>
<reference evidence="2" key="1">
    <citation type="submission" date="2019-03" db="EMBL/GenBank/DDBJ databases">
        <authorList>
            <person name="Bockoven R."/>
            <person name="Gutierrez J."/>
            <person name="Newkirk H."/>
            <person name="Liu M."/>
            <person name="Ramsey J."/>
            <person name="Cahill J."/>
        </authorList>
    </citation>
    <scope>NUCLEOTIDE SEQUENCE [LARGE SCALE GENOMIC DNA]</scope>
</reference>
<accession>A0A482MG57</accession>
<keyword evidence="2" id="KW-1185">Reference proteome</keyword>
<organism evidence="1 2">
    <name type="scientific">Serratia phage Parlo</name>
    <dbReference type="NCBI Taxonomy" id="2557554"/>
    <lineage>
        <taxon>Viruses</taxon>
        <taxon>Duplodnaviria</taxon>
        <taxon>Heunggongvirae</taxon>
        <taxon>Uroviricota</taxon>
        <taxon>Caudoviricetes</taxon>
        <taxon>Parlovirus</taxon>
        <taxon>Parlovirus parlo</taxon>
    </lineage>
</organism>
<proteinExistence type="predicted"/>
<name>A0A482MG57_9CAUD</name>
<evidence type="ECO:0000313" key="1">
    <source>
        <dbReference type="EMBL" id="QBQ72162.1"/>
    </source>
</evidence>
<protein>
    <submittedName>
        <fullName evidence="1">Uncharacterized protein</fullName>
    </submittedName>
</protein>
<gene>
    <name evidence="1" type="ORF">CPT_Parlo_013</name>
</gene>
<sequence>MVCAPRYHIGSIVNYTDHRGKEVQGEIISATALWHGAYSQDGDSYVLTYQITHPTSSRHQHHGEAKIHGEVEQ</sequence>
<dbReference type="Proteomes" id="UP000307326">
    <property type="component" value="Segment"/>
</dbReference>